<protein>
    <submittedName>
        <fullName evidence="1">Uncharacterized protein</fullName>
    </submittedName>
</protein>
<accession>A0A3N0XD14</accession>
<evidence type="ECO:0000313" key="1">
    <source>
        <dbReference type="EMBL" id="ROI15198.1"/>
    </source>
</evidence>
<name>A0A3N0XD14_ANAGA</name>
<comment type="caution">
    <text evidence="1">The sequence shown here is derived from an EMBL/GenBank/DDBJ whole genome shotgun (WGS) entry which is preliminary data.</text>
</comment>
<reference evidence="1 2" key="1">
    <citation type="submission" date="2018-10" db="EMBL/GenBank/DDBJ databases">
        <title>Genome assembly for a Yunnan-Guizhou Plateau 3E fish, Anabarilius grahami (Regan), and its evolutionary and genetic applications.</title>
        <authorList>
            <person name="Jiang W."/>
        </authorList>
    </citation>
    <scope>NUCLEOTIDE SEQUENCE [LARGE SCALE GENOMIC DNA]</scope>
    <source>
        <strain evidence="1">AG-KIZ</strain>
        <tissue evidence="1">Muscle</tissue>
    </source>
</reference>
<evidence type="ECO:0000313" key="2">
    <source>
        <dbReference type="Proteomes" id="UP000281406"/>
    </source>
</evidence>
<proteinExistence type="predicted"/>
<dbReference type="Proteomes" id="UP000281406">
    <property type="component" value="Unassembled WGS sequence"/>
</dbReference>
<dbReference type="AlphaFoldDB" id="A0A3N0XD14"/>
<keyword evidence="2" id="KW-1185">Reference proteome</keyword>
<sequence length="93" mass="10277">MADLSDVCYSDLSSPDREAVETLLPGIHRSTVRNGRVCRGRTTYTARKFVHGVPPFVIMAIDATVTCDGHPEMQPPMLPSSVLLCDERQESPF</sequence>
<dbReference type="EMBL" id="RJVU01080244">
    <property type="protein sequence ID" value="ROI15198.1"/>
    <property type="molecule type" value="Genomic_DNA"/>
</dbReference>
<organism evidence="1 2">
    <name type="scientific">Anabarilius grahami</name>
    <name type="common">Kanglang fish</name>
    <name type="synonym">Barilius grahami</name>
    <dbReference type="NCBI Taxonomy" id="495550"/>
    <lineage>
        <taxon>Eukaryota</taxon>
        <taxon>Metazoa</taxon>
        <taxon>Chordata</taxon>
        <taxon>Craniata</taxon>
        <taxon>Vertebrata</taxon>
        <taxon>Euteleostomi</taxon>
        <taxon>Actinopterygii</taxon>
        <taxon>Neopterygii</taxon>
        <taxon>Teleostei</taxon>
        <taxon>Ostariophysi</taxon>
        <taxon>Cypriniformes</taxon>
        <taxon>Xenocyprididae</taxon>
        <taxon>Xenocypridinae</taxon>
        <taxon>Xenocypridinae incertae sedis</taxon>
        <taxon>Anabarilius</taxon>
    </lineage>
</organism>
<gene>
    <name evidence="1" type="ORF">DPX16_8997</name>
</gene>